<feature type="domain" description="AAA+ ATPase" evidence="6">
    <location>
        <begin position="174"/>
        <end position="306"/>
    </location>
</feature>
<dbReference type="InterPro" id="IPR050905">
    <property type="entry name" value="Plant_NBS-LRR"/>
</dbReference>
<dbReference type="SUPFAM" id="SSF52047">
    <property type="entry name" value="RNI-like"/>
    <property type="match status" value="2"/>
</dbReference>
<evidence type="ECO:0000256" key="3">
    <source>
        <dbReference type="ARBA" id="ARBA00022821"/>
    </source>
</evidence>
<evidence type="ECO:0000313" key="9">
    <source>
        <dbReference type="RefSeq" id="XP_022742590.1"/>
    </source>
</evidence>
<keyword evidence="2" id="KW-0547">Nucleotide-binding</keyword>
<keyword evidence="3" id="KW-0611">Plant defense</keyword>
<protein>
    <submittedName>
        <fullName evidence="8 9">Uncharacterized protein LOC111293847 isoform X1</fullName>
    </submittedName>
</protein>
<dbReference type="GeneID" id="111293847"/>
<dbReference type="InterPro" id="IPR042197">
    <property type="entry name" value="Apaf_helical"/>
</dbReference>
<proteinExistence type="inferred from homology"/>
<dbReference type="SUPFAM" id="SSF52058">
    <property type="entry name" value="L domain-like"/>
    <property type="match status" value="1"/>
</dbReference>
<dbReference type="GO" id="GO:0006952">
    <property type="term" value="P:defense response"/>
    <property type="evidence" value="ECO:0007669"/>
    <property type="project" value="UniProtKB-KW"/>
</dbReference>
<dbReference type="InterPro" id="IPR002182">
    <property type="entry name" value="NB-ARC"/>
</dbReference>
<dbReference type="RefSeq" id="XP_022742589.1">
    <property type="nucleotide sequence ID" value="XM_022886854.1"/>
</dbReference>
<evidence type="ECO:0000256" key="1">
    <source>
        <dbReference type="ARBA" id="ARBA00008894"/>
    </source>
</evidence>
<feature type="coiled-coil region" evidence="5">
    <location>
        <begin position="30"/>
        <end position="100"/>
    </location>
</feature>
<dbReference type="FunFam" id="3.40.50.300:FF:001091">
    <property type="entry name" value="Probable disease resistance protein At1g61300"/>
    <property type="match status" value="1"/>
</dbReference>
<dbReference type="InterPro" id="IPR003593">
    <property type="entry name" value="AAA+_ATPase"/>
</dbReference>
<dbReference type="InterPro" id="IPR057135">
    <property type="entry name" value="At4g27190-like_LRR"/>
</dbReference>
<keyword evidence="4" id="KW-0067">ATP-binding</keyword>
<dbReference type="Proteomes" id="UP000515121">
    <property type="component" value="Unplaced"/>
</dbReference>
<gene>
    <name evidence="8 9" type="primary">LOC111293847</name>
</gene>
<dbReference type="PANTHER" id="PTHR33463:SF197">
    <property type="entry name" value="DOMAIN-CONTAINING DISEASE RESISTANCE PROTEIN, PUTATIVE-RELATED"/>
    <property type="match status" value="1"/>
</dbReference>
<keyword evidence="7" id="KW-1185">Reference proteome</keyword>
<evidence type="ECO:0000256" key="5">
    <source>
        <dbReference type="SAM" id="Coils"/>
    </source>
</evidence>
<evidence type="ECO:0000256" key="4">
    <source>
        <dbReference type="ARBA" id="ARBA00022840"/>
    </source>
</evidence>
<dbReference type="RefSeq" id="XP_022742590.1">
    <property type="nucleotide sequence ID" value="XM_022886855.1"/>
</dbReference>
<keyword evidence="5" id="KW-0175">Coiled coil</keyword>
<dbReference type="PANTHER" id="PTHR33463">
    <property type="entry name" value="NB-ARC DOMAIN-CONTAINING PROTEIN-RELATED"/>
    <property type="match status" value="1"/>
</dbReference>
<evidence type="ECO:0000313" key="8">
    <source>
        <dbReference type="RefSeq" id="XP_022742589.1"/>
    </source>
</evidence>
<dbReference type="Gene3D" id="3.40.50.300">
    <property type="entry name" value="P-loop containing nucleotide triphosphate hydrolases"/>
    <property type="match status" value="1"/>
</dbReference>
<dbReference type="Gene3D" id="1.10.8.430">
    <property type="entry name" value="Helical domain of apoptotic protease-activating factors"/>
    <property type="match status" value="1"/>
</dbReference>
<dbReference type="InterPro" id="IPR027417">
    <property type="entry name" value="P-loop_NTPase"/>
</dbReference>
<evidence type="ECO:0000256" key="2">
    <source>
        <dbReference type="ARBA" id="ARBA00022741"/>
    </source>
</evidence>
<dbReference type="OrthoDB" id="1747797at2759"/>
<organism evidence="7 9">
    <name type="scientific">Durio zibethinus</name>
    <name type="common">Durian</name>
    <dbReference type="NCBI Taxonomy" id="66656"/>
    <lineage>
        <taxon>Eukaryota</taxon>
        <taxon>Viridiplantae</taxon>
        <taxon>Streptophyta</taxon>
        <taxon>Embryophyta</taxon>
        <taxon>Tracheophyta</taxon>
        <taxon>Spermatophyta</taxon>
        <taxon>Magnoliopsida</taxon>
        <taxon>eudicotyledons</taxon>
        <taxon>Gunneridae</taxon>
        <taxon>Pentapetalae</taxon>
        <taxon>rosids</taxon>
        <taxon>malvids</taxon>
        <taxon>Malvales</taxon>
        <taxon>Malvaceae</taxon>
        <taxon>Helicteroideae</taxon>
        <taxon>Durio</taxon>
    </lineage>
</organism>
<dbReference type="Pfam" id="PF23247">
    <property type="entry name" value="LRR_RPS2"/>
    <property type="match status" value="6"/>
</dbReference>
<evidence type="ECO:0000259" key="6">
    <source>
        <dbReference type="SMART" id="SM00382"/>
    </source>
</evidence>
<dbReference type="GO" id="GO:0043531">
    <property type="term" value="F:ADP binding"/>
    <property type="evidence" value="ECO:0007669"/>
    <property type="project" value="InterPro"/>
</dbReference>
<dbReference type="SUPFAM" id="SSF52540">
    <property type="entry name" value="P-loop containing nucleoside triphosphate hydrolases"/>
    <property type="match status" value="1"/>
</dbReference>
<dbReference type="Gene3D" id="3.80.10.10">
    <property type="entry name" value="Ribonuclease Inhibitor"/>
    <property type="match status" value="5"/>
</dbReference>
<evidence type="ECO:0000313" key="7">
    <source>
        <dbReference type="Proteomes" id="UP000515121"/>
    </source>
</evidence>
<reference evidence="8 9" key="1">
    <citation type="submission" date="2025-04" db="UniProtKB">
        <authorList>
            <consortium name="RefSeq"/>
        </authorList>
    </citation>
    <scope>IDENTIFICATION</scope>
    <source>
        <tissue evidence="8 9">Fruit stalk</tissue>
    </source>
</reference>
<comment type="similarity">
    <text evidence="1">Belongs to the disease resistance NB-LRR family.</text>
</comment>
<dbReference type="PRINTS" id="PR00364">
    <property type="entry name" value="DISEASERSIST"/>
</dbReference>
<name>A0A6P5YQR5_DURZI</name>
<dbReference type="SMART" id="SM00382">
    <property type="entry name" value="AAA"/>
    <property type="match status" value="1"/>
</dbReference>
<dbReference type="GO" id="GO:0005524">
    <property type="term" value="F:ATP binding"/>
    <property type="evidence" value="ECO:0007669"/>
    <property type="project" value="UniProtKB-KW"/>
</dbReference>
<sequence>MEFVIGIVSSIVTSVAEYTIAPIINQIKYLSNHDNNVQSLNDQAKNLKCARERVQHAVDTAKRNGEKIENDVNNWLTAVNKKIDEEVEKVMQDEEEAKKKCFLGLCPSFWTRYKHSMKAEEEAEAVAELLERGKFERVSYRAAPQPPTSVAGFEAFESRTQVLNGIMEALKDATIKVIGVHGMSGVGKTMLVKEVAGQVQGSLFDSVVIATVTQTVDVDKIQNQIADFLGLKFEEKSIAGRALLLRERLNQRKILVVLDDIWARLDLEEVGIPFGKEPGGCKILLTSRDRNVLSGMDTQKYFEVRNLNEEEAWVLFKKMAGDYVDNCDLQPVAKEVAKKCAGLPIAIAAVTRALRDKRLFEWRDALRDLKRPAPENCAGVTPDVFSAIELSYNNLTSKEVKLTFLLCSLMGHNALIQDLLKYVFGLGCFERVYTIDEARDKVLRVVSNLKASCLLLDSYNNERFDIHDVVLGVALSIASRDHRMFVLNHDEELKEWPDEERTNNCYAINLCFPRITTELPDEMECSGLSFFYMAHDGSVKIPANFFGRTERLKVLDFTGMHFPLLPLSINLLTSLHTLCLHQCALEDISIIGKIKSLEILSLRHSDIEVLPREIAELTRLKLLDLSLCTELIIIPPNVLCNLSNLEELYMEGSFVQWEEEVPGSERRNASLEELKHLNQLTTFHAHIPNAQIIPERLFTKTLDRYRISIGNPLWGISVDNSLWWRDDDYECSRTLKLNFRRSIYKDHGVKKLLKKTDGLYLERLEGIKNVLDELNNGEDLPDLKKLHIKDGLGVQYIATEKMGFGQLQSLRLLVLPQLVSFSSEGRRRSTSQQEQGDTSTKALFNNQIAFPELKNLQLSSINTQRIWHNQPSDTCFSFPNLKSLIIQGCGNLEHLLLPSVARSLEQLQHFEIVECKCLREIIVTEEIEEEKKDVIRFPQLNSLKISDLENLIKFCSGNYDIEFPSLKVLNIEKCPKLNEFVNETQMEGNYQYDVPALFNKKVAVPSLQRMNISNMRNVKMIFHKELLAGSFCKLEEMNVQFCDQLLTIFSSATMRVFHCLEKLFVLCCDSLEQIFELGGLNIEDTLGVEYSQLRELDISWLPALKHVWNNYSLGILNFQNLRRVRAEGCTSLKSLFPVSIAKDLPQLECLTILKCGVEEIVSAGERLEQPIRFDFPQVSFLQVITLNKLKCFYQGQHTIVWLNLKTISTTDCSTLLKIVALERLISTQEMNGNGQRDSTIPQQHFSVEEVTPKLEELRLQKLDEIAMMCDGQFLVDLFHRIKVFVVDPSARLSIVSMVPPSARFPINFLQRLCKVENLHLNCLDFKILICYGEDVGEKPDAVLSRVKKLNLTLCKNVTQIWKKYSELGHIIFPNLETLEVRWCSDLITFGSSSSSFQNLTTLQVDECKMINLLTPSVAQNLLHLKEMRMARCQIMKEIVANSEGDDEATYEITFRKLEYLKLQDLLNLESFCTGNHTLKFPSLGELIVIECPSLKIFCQGVLSTPQLQTVKESFYLDRERWAGDLNTTIQLLHTQKLIRAPVAKDYLIGVLEPLQKSHAKGVKSKVECRGLYHLKLSDEFRWLMKMWNKNPGEFLDLKKLLRIEVCNCSSLKYIFTPSMASSLKRLRSLVVQQCSTMEQVIGEKGVEEEETGDKFTFPHLRSIQIESCSNFTCFYLGSRALEFPLLEKVRIVECPKMTTFASSFSRNKEKESIGEGSEGDLNNAPTFFNDKVVCPKLNFLELSSINIKKIWDLQQPASALYVRNLEQLIIKGCHNLKYLFPSFMVKHFLQLESLVIWDYKNMEEVILFMEGLTEEERMSPILFPKLEFLSLKDLPKLTRFCYETHNEFPLLTTLDLINCPLLKTFISKSVMKMLKMLEMSLKLIKKQKEITWRLITGFSSMKRCSSLVWRSWQLKV</sequence>
<accession>A0A6P5YQR5</accession>
<dbReference type="InterPro" id="IPR032675">
    <property type="entry name" value="LRR_dom_sf"/>
</dbReference>
<dbReference type="Pfam" id="PF00931">
    <property type="entry name" value="NB-ARC"/>
    <property type="match status" value="1"/>
</dbReference>
<dbReference type="KEGG" id="dzi:111293847"/>